<gene>
    <name evidence="1" type="ORF">E5162_02010</name>
</gene>
<proteinExistence type="predicted"/>
<keyword evidence="2" id="KW-1185">Reference proteome</keyword>
<reference evidence="1 2" key="1">
    <citation type="journal article" date="2013" name="Int. J. Syst. Evol. Microbiol.">
        <title>Marinicauda pacifica gen. nov., sp. nov., a prosthecate alphaproteobacterium of the family Hyphomonadaceae isolated from deep seawater.</title>
        <authorList>
            <person name="Zhang X.Y."/>
            <person name="Li G.W."/>
            <person name="Wang C.S."/>
            <person name="Zhang Y.J."/>
            <person name="Xu X.W."/>
            <person name="Li H."/>
            <person name="Liu A."/>
            <person name="Liu C."/>
            <person name="Xie B.B."/>
            <person name="Qin Q.L."/>
            <person name="Xu Z."/>
            <person name="Chen X.L."/>
            <person name="Zhou B.C."/>
            <person name="Zhang Y.Z."/>
        </authorList>
    </citation>
    <scope>NUCLEOTIDE SEQUENCE [LARGE SCALE GENOMIC DNA]</scope>
    <source>
        <strain evidence="1 2">P-1 km-3</strain>
    </source>
</reference>
<sequence length="181" mass="20425">MTGPRYALAAAFAFLAAACFYSEEELIGFWGADRALEPGFYTHTPFHPEGGEWGRPTWAGEIAYENRRYSSQVANFPHPGARLHRLDGDIYIVQWERQDGVGYAIAFDYPGMLTYHMPDCSALRETVRAEAGVVLGPEGYCRIDSLSQLEDVMRLYLRELDGDVRLDGIYRRADADSWAES</sequence>
<dbReference type="AlphaFoldDB" id="A0A4V3RZF7"/>
<comment type="caution">
    <text evidence="1">The sequence shown here is derived from an EMBL/GenBank/DDBJ whole genome shotgun (WGS) entry which is preliminary data.</text>
</comment>
<accession>A0A4V3RZF7</accession>
<dbReference type="RefSeq" id="WP_135943274.1">
    <property type="nucleotide sequence ID" value="NZ_BMEI01000001.1"/>
</dbReference>
<name>A0A4V3RZF7_9PROT</name>
<dbReference type="PROSITE" id="PS51257">
    <property type="entry name" value="PROKAR_LIPOPROTEIN"/>
    <property type="match status" value="1"/>
</dbReference>
<organism evidence="1 2">
    <name type="scientific">Marinicauda pacifica</name>
    <dbReference type="NCBI Taxonomy" id="1133559"/>
    <lineage>
        <taxon>Bacteria</taxon>
        <taxon>Pseudomonadati</taxon>
        <taxon>Pseudomonadota</taxon>
        <taxon>Alphaproteobacteria</taxon>
        <taxon>Maricaulales</taxon>
        <taxon>Maricaulaceae</taxon>
        <taxon>Marinicauda</taxon>
    </lineage>
</organism>
<evidence type="ECO:0000313" key="1">
    <source>
        <dbReference type="EMBL" id="TGY94079.1"/>
    </source>
</evidence>
<evidence type="ECO:0000313" key="2">
    <source>
        <dbReference type="Proteomes" id="UP000305451"/>
    </source>
</evidence>
<dbReference type="OrthoDB" id="7629271at2"/>
<dbReference type="Proteomes" id="UP000305451">
    <property type="component" value="Unassembled WGS sequence"/>
</dbReference>
<dbReference type="EMBL" id="SRXV01000001">
    <property type="protein sequence ID" value="TGY94079.1"/>
    <property type="molecule type" value="Genomic_DNA"/>
</dbReference>
<protein>
    <submittedName>
        <fullName evidence="1">Uncharacterized protein</fullName>
    </submittedName>
</protein>